<dbReference type="InterPro" id="IPR053175">
    <property type="entry name" value="DHMBA_Reg_Transcription_Factor"/>
</dbReference>
<feature type="compositionally biased region" description="Low complexity" evidence="1">
    <location>
        <begin position="170"/>
        <end position="185"/>
    </location>
</feature>
<organism evidence="2 3">
    <name type="scientific">Cyphellophora europaea (strain CBS 101466)</name>
    <name type="common">Phialophora europaea</name>
    <dbReference type="NCBI Taxonomy" id="1220924"/>
    <lineage>
        <taxon>Eukaryota</taxon>
        <taxon>Fungi</taxon>
        <taxon>Dikarya</taxon>
        <taxon>Ascomycota</taxon>
        <taxon>Pezizomycotina</taxon>
        <taxon>Eurotiomycetes</taxon>
        <taxon>Chaetothyriomycetidae</taxon>
        <taxon>Chaetothyriales</taxon>
        <taxon>Cyphellophoraceae</taxon>
        <taxon>Cyphellophora</taxon>
    </lineage>
</organism>
<feature type="region of interest" description="Disordered" evidence="1">
    <location>
        <begin position="158"/>
        <end position="185"/>
    </location>
</feature>
<accession>W2RNM5</accession>
<evidence type="ECO:0000256" key="1">
    <source>
        <dbReference type="SAM" id="MobiDB-lite"/>
    </source>
</evidence>
<dbReference type="InParanoid" id="W2RNM5"/>
<dbReference type="VEuPathDB" id="FungiDB:HMPREF1541_08320"/>
<evidence type="ECO:0000313" key="3">
    <source>
        <dbReference type="Proteomes" id="UP000030752"/>
    </source>
</evidence>
<dbReference type="OrthoDB" id="2991872at2759"/>
<dbReference type="Proteomes" id="UP000030752">
    <property type="component" value="Unassembled WGS sequence"/>
</dbReference>
<dbReference type="GeneID" id="19975659"/>
<keyword evidence="3" id="KW-1185">Reference proteome</keyword>
<feature type="compositionally biased region" description="Polar residues" evidence="1">
    <location>
        <begin position="158"/>
        <end position="169"/>
    </location>
</feature>
<dbReference type="PANTHER" id="PTHR38791">
    <property type="entry name" value="ZN(II)2CYS6 TRANSCRIPTION FACTOR (EUROFUNG)-RELATED-RELATED"/>
    <property type="match status" value="1"/>
</dbReference>
<dbReference type="eggNOG" id="ENOG502S0C8">
    <property type="taxonomic scope" value="Eukaryota"/>
</dbReference>
<dbReference type="EMBL" id="KB822724">
    <property type="protein sequence ID" value="ETN37329.1"/>
    <property type="molecule type" value="Genomic_DNA"/>
</dbReference>
<proteinExistence type="predicted"/>
<dbReference type="RefSeq" id="XP_008720861.1">
    <property type="nucleotide sequence ID" value="XM_008722639.1"/>
</dbReference>
<reference evidence="2 3" key="1">
    <citation type="submission" date="2013-03" db="EMBL/GenBank/DDBJ databases">
        <title>The Genome Sequence of Phialophora europaea CBS 101466.</title>
        <authorList>
            <consortium name="The Broad Institute Genomics Platform"/>
            <person name="Cuomo C."/>
            <person name="de Hoog S."/>
            <person name="Gorbushina A."/>
            <person name="Walker B."/>
            <person name="Young S.K."/>
            <person name="Zeng Q."/>
            <person name="Gargeya S."/>
            <person name="Fitzgerald M."/>
            <person name="Haas B."/>
            <person name="Abouelleil A."/>
            <person name="Allen A.W."/>
            <person name="Alvarado L."/>
            <person name="Arachchi H.M."/>
            <person name="Berlin A.M."/>
            <person name="Chapman S.B."/>
            <person name="Gainer-Dewar J."/>
            <person name="Goldberg J."/>
            <person name="Griggs A."/>
            <person name="Gujja S."/>
            <person name="Hansen M."/>
            <person name="Howarth C."/>
            <person name="Imamovic A."/>
            <person name="Ireland A."/>
            <person name="Larimer J."/>
            <person name="McCowan C."/>
            <person name="Murphy C."/>
            <person name="Pearson M."/>
            <person name="Poon T.W."/>
            <person name="Priest M."/>
            <person name="Roberts A."/>
            <person name="Saif S."/>
            <person name="Shea T."/>
            <person name="Sisk P."/>
            <person name="Sykes S."/>
            <person name="Wortman J."/>
            <person name="Nusbaum C."/>
            <person name="Birren B."/>
        </authorList>
    </citation>
    <scope>NUCLEOTIDE SEQUENCE [LARGE SCALE GENOMIC DNA]</scope>
    <source>
        <strain evidence="2 3">CBS 101466</strain>
    </source>
</reference>
<dbReference type="PANTHER" id="PTHR38791:SF5">
    <property type="entry name" value="TRANSCRIPTION FACTOR DBAG-RELATED"/>
    <property type="match status" value="1"/>
</dbReference>
<dbReference type="HOGENOM" id="CLU_616795_0_0_1"/>
<protein>
    <submittedName>
        <fullName evidence="2">Uncharacterized protein</fullName>
    </submittedName>
</protein>
<dbReference type="AlphaFoldDB" id="W2RNM5"/>
<gene>
    <name evidence="2" type="ORF">HMPREF1541_08320</name>
</gene>
<name>W2RNM5_CYPE1</name>
<evidence type="ECO:0000313" key="2">
    <source>
        <dbReference type="EMBL" id="ETN37329.1"/>
    </source>
</evidence>
<sequence>MTAVSMQVMDKERLGTLVSPRAQAFYTRGVVAMRELLHGELTCNYDEVLTGIFMLEIYEILSAIGLESVHSAVHQNAGMRIMKRASTLNIDTRPTAPIAVALQSRYIYACLSAGLPTPLCTRLDDFVAFPGVGGKLDSFAAEVADLLYERRIILNRSPQASSPNTTSFLTPSATPKTPASSTASTDLAPSTAAVLLLRTISLLTRLQSWYASLPPSWHRHRLPPTSNIHSTIRISSIYAGLCDVYTSLPISHSLGMYRVLRIASLQTRHLLETHLSHNQNSSTTPDTYADADVLAGANSQPEVQALVDDLCAAVPFHLGNRGHPLEALVGTLYPPTPDWLRRKARFVDQYGAATEMTDLHHAAEAASRGGFMILMPLLGVLQLFVGGDVEGQLGQEDAEAETGAGGGRRRRVRGNPFKLRDGQLMWMQAQVMRTSQLLLKPSVA</sequence>